<dbReference type="InterPro" id="IPR034154">
    <property type="entry name" value="TOPRIM_DnaG/twinkle"/>
</dbReference>
<organism evidence="3 4">
    <name type="scientific">Gemmata obscuriglobus</name>
    <dbReference type="NCBI Taxonomy" id="114"/>
    <lineage>
        <taxon>Bacteria</taxon>
        <taxon>Pseudomonadati</taxon>
        <taxon>Planctomycetota</taxon>
        <taxon>Planctomycetia</taxon>
        <taxon>Gemmatales</taxon>
        <taxon>Gemmataceae</taxon>
        <taxon>Gemmata</taxon>
    </lineage>
</organism>
<feature type="domain" description="DUF3854" evidence="2">
    <location>
        <begin position="121"/>
        <end position="245"/>
    </location>
</feature>
<feature type="region of interest" description="Disordered" evidence="1">
    <location>
        <begin position="774"/>
        <end position="826"/>
    </location>
</feature>
<dbReference type="KEGG" id="gog:C1280_20390"/>
<name>A0A2Z3GXA0_9BACT</name>
<keyword evidence="4" id="KW-1185">Reference proteome</keyword>
<evidence type="ECO:0000313" key="4">
    <source>
        <dbReference type="Proteomes" id="UP000245802"/>
    </source>
</evidence>
<protein>
    <submittedName>
        <fullName evidence="3">DUF3854 domain-containing protein</fullName>
    </submittedName>
</protein>
<dbReference type="CDD" id="cd01029">
    <property type="entry name" value="TOPRIM_primases"/>
    <property type="match status" value="1"/>
</dbReference>
<proteinExistence type="predicted"/>
<evidence type="ECO:0000259" key="2">
    <source>
        <dbReference type="Pfam" id="PF12965"/>
    </source>
</evidence>
<dbReference type="Proteomes" id="UP000245802">
    <property type="component" value="Chromosome"/>
</dbReference>
<dbReference type="RefSeq" id="WP_010036486.1">
    <property type="nucleotide sequence ID" value="NZ_CP025958.1"/>
</dbReference>
<dbReference type="Pfam" id="PF12965">
    <property type="entry name" value="DUF3854"/>
    <property type="match status" value="1"/>
</dbReference>
<reference evidence="3 4" key="1">
    <citation type="submission" date="2018-01" db="EMBL/GenBank/DDBJ databases">
        <title>G. obscuriglobus.</title>
        <authorList>
            <person name="Franke J."/>
            <person name="Blomberg W."/>
            <person name="Selmecki A."/>
        </authorList>
    </citation>
    <scope>NUCLEOTIDE SEQUENCE [LARGE SCALE GENOMIC DNA]</scope>
    <source>
        <strain evidence="3 4">DSM 5831</strain>
    </source>
</reference>
<dbReference type="AlphaFoldDB" id="A0A2Z3GXA0"/>
<dbReference type="InterPro" id="IPR024385">
    <property type="entry name" value="DUF3854"/>
</dbReference>
<dbReference type="OrthoDB" id="123525at2"/>
<feature type="compositionally biased region" description="Basic and acidic residues" evidence="1">
    <location>
        <begin position="813"/>
        <end position="826"/>
    </location>
</feature>
<evidence type="ECO:0000313" key="3">
    <source>
        <dbReference type="EMBL" id="AWM39109.1"/>
    </source>
</evidence>
<evidence type="ECO:0000256" key="1">
    <source>
        <dbReference type="SAM" id="MobiDB-lite"/>
    </source>
</evidence>
<dbReference type="EMBL" id="CP025958">
    <property type="protein sequence ID" value="AWM39109.1"/>
    <property type="molecule type" value="Genomic_DNA"/>
</dbReference>
<sequence length="826" mass="88724">MKTVPDSARSRNPGLLPQHRADLHASGLTDGQIAACGFYSESDPEVVAGLLRGHFTPARAAKLGPCLAFPYHAPEGTPTGYVRLKPDRPRTRTGGDKVVKYEAPAGAPNRAYLPPGTRSALADPTVPLVLTEGEKKAAAADQHGFPCVGLSGVWAWQVKRPKDPHGRGTGPRQLIPDLARVVWAGRPVVLAFDSDVASNPQVRWAEWHLAEALRTAGAVVRVLRFPGGPAGEKVALDDVLVGRGAGALRDLIRGAGPPEPPAPDGGGPEIVLGTDEHRVNDEAVRALAAEPDLYQRGGMLVQVVSTEADAAAGAAVRRPPGARVVREVPLPLLRERLTRCARWVRYVGKEDEDYKPVHPPMWSVNAVHARGAWPGVRHLEAVVNHPVVLGNGALLAANGYNAPSKLLVCLPPDLHLNVSDRPTQRDAVNAVATLEDVLRDFPFANPAHRAAWLGGLLTPLAWFGFDGPAPMLLIDGNTRGVGKGLLADLIALILTGRRFAVMSYSADKEELRKKITSLAMEGERLVLLDNLAGAVGNDVLDMALTGDRWRDRVLGGNKVYDGPLHVTWVATGNNVQLAADTARRCSHCRLETRDERPELRTDVTYTDLRGHVRVNRGALLSAALTILRAWYSAGRPRHGLAPWGSFEGWSAVVREAVVFAGLPDPGEARLALQTSADRDAVAMEALLACLEQMDPNRRGVTTAEVIGRIRDTTGPAPDWVPELRAAVEELCGKLDGRALGGRFRHFQRRNFGGRMLCKGGSDRTNSNRWEVVPASGAEVRPGPVPEAPVPAGGAGEDGPDPARPQPSRAGPRYRSDDRPHDRRDVA</sequence>
<gene>
    <name evidence="3" type="ORF">C1280_20390</name>
</gene>
<accession>A0A2Z3GXA0</accession>